<dbReference type="EMBL" id="KU050077">
    <property type="protein sequence ID" value="AMB48623.1"/>
    <property type="molecule type" value="Genomic_DNA"/>
</dbReference>
<keyword evidence="1" id="KW-0812">Transmembrane</keyword>
<reference evidence="2 3" key="1">
    <citation type="journal article" date="2016" name="J. Gen. Virol.">
        <title>Comprehensive annotation of Glossina pallidipes salivary gland hypertrophy virus from Ethiopian tsetse flies: a proteogenomics approach.</title>
        <authorList>
            <person name="Abd-Alla A.M."/>
            <person name="Kariithi H.M."/>
            <person name="Cousserans F."/>
            <person name="Parker N.J."/>
            <person name="Ince I.A."/>
            <person name="Scully E.D."/>
            <person name="Boeren S."/>
            <person name="Geib S.M."/>
            <person name="Mekonnen S."/>
            <person name="Vlak J.M."/>
            <person name="Parker A.G."/>
            <person name="Vreysen M.J."/>
            <person name="Bergoin M."/>
        </authorList>
    </citation>
    <scope>NUCLEOTIDE SEQUENCE [LARGE SCALE GENOMIC DNA]</scope>
    <source>
        <strain evidence="2 3">Ethiopian</strain>
    </source>
</reference>
<proteinExistence type="predicted"/>
<evidence type="ECO:0000256" key="1">
    <source>
        <dbReference type="SAM" id="Phobius"/>
    </source>
</evidence>
<organism evidence="2 3">
    <name type="scientific">Glossina hytrovirus (isolate Glossina pallidipes/Ethiopia/Seibersdorf/-)</name>
    <name type="common">GHV</name>
    <dbReference type="NCBI Taxonomy" id="379529"/>
    <lineage>
        <taxon>Viruses</taxon>
        <taxon>Viruses incertae sedis</taxon>
        <taxon>Naldaviricetes</taxon>
        <taxon>Lefavirales</taxon>
        <taxon>Hytrosaviridae</taxon>
        <taxon>Glossinavirus</taxon>
        <taxon>Glossinavirus glopallidipedis</taxon>
    </lineage>
</organism>
<sequence>MHLYTIFPLFIQNWAIYWVEIIFLRIIICQYKGLSNLFFFKSYFLLFTKILSIINNLNLLRLISKYKGLSNLFFLKLFFIIHENIVNNK</sequence>
<dbReference type="Proteomes" id="UP000282469">
    <property type="component" value="Segment"/>
</dbReference>
<organismHost>
    <name type="scientific">Glossina</name>
    <name type="common">tsetse flies</name>
    <dbReference type="NCBI Taxonomy" id="7393"/>
</organismHost>
<feature type="transmembrane region" description="Helical" evidence="1">
    <location>
        <begin position="38"/>
        <end position="57"/>
    </location>
</feature>
<gene>
    <name evidence="2" type="ORF">GpSGHVEth019</name>
</gene>
<evidence type="ECO:0000313" key="2">
    <source>
        <dbReference type="EMBL" id="AMB48623.1"/>
    </source>
</evidence>
<accession>A0A0Y0LSY3</accession>
<name>A0A0Y0LSY3_GHVS</name>
<evidence type="ECO:0000313" key="3">
    <source>
        <dbReference type="Proteomes" id="UP000282469"/>
    </source>
</evidence>
<keyword evidence="1" id="KW-0472">Membrane</keyword>
<protein>
    <submittedName>
        <fullName evidence="2">Uncharacterized protein</fullName>
    </submittedName>
</protein>
<feature type="transmembrane region" description="Helical" evidence="1">
    <location>
        <begin position="6"/>
        <end position="26"/>
    </location>
</feature>
<keyword evidence="1" id="KW-1133">Transmembrane helix</keyword>